<dbReference type="SMART" id="SM00238">
    <property type="entry name" value="BIR"/>
    <property type="match status" value="1"/>
</dbReference>
<gene>
    <name evidence="3" type="ORF">CEP54_001002</name>
</gene>
<proteinExistence type="predicted"/>
<dbReference type="SUPFAM" id="SSF57924">
    <property type="entry name" value="Inhibitor of apoptosis (IAP) repeat"/>
    <property type="match status" value="1"/>
</dbReference>
<keyword evidence="2" id="KW-0862">Zinc</keyword>
<name>A0A428R372_9HYPO</name>
<dbReference type="InterPro" id="IPR051190">
    <property type="entry name" value="Baculoviral_IAP"/>
</dbReference>
<dbReference type="Pfam" id="PF00653">
    <property type="entry name" value="BIR"/>
    <property type="match status" value="1"/>
</dbReference>
<dbReference type="EMBL" id="NKCI01000005">
    <property type="protein sequence ID" value="RSL71971.1"/>
    <property type="molecule type" value="Genomic_DNA"/>
</dbReference>
<keyword evidence="1" id="KW-0479">Metal-binding</keyword>
<sequence length="121" mass="13491">MSFDDITDQYITYESRLASFHKSVKKRGSTAGGRGTKALAWPHKNISAASLARAGLFFNPTSQSPDNVNCFLCHKGLDGWEAFDDPLLEHLKHAPECGWAVVAAIEARWETMRKKTQTNHT</sequence>
<dbReference type="AlphaFoldDB" id="A0A428R372"/>
<evidence type="ECO:0000256" key="2">
    <source>
        <dbReference type="ARBA" id="ARBA00022833"/>
    </source>
</evidence>
<organism evidence="3 4">
    <name type="scientific">Fusarium duplospermum</name>
    <dbReference type="NCBI Taxonomy" id="1325734"/>
    <lineage>
        <taxon>Eukaryota</taxon>
        <taxon>Fungi</taxon>
        <taxon>Dikarya</taxon>
        <taxon>Ascomycota</taxon>
        <taxon>Pezizomycotina</taxon>
        <taxon>Sordariomycetes</taxon>
        <taxon>Hypocreomycetidae</taxon>
        <taxon>Hypocreales</taxon>
        <taxon>Nectriaceae</taxon>
        <taxon>Fusarium</taxon>
        <taxon>Fusarium solani species complex</taxon>
    </lineage>
</organism>
<accession>A0A428R372</accession>
<comment type="caution">
    <text evidence="3">The sequence shown here is derived from an EMBL/GenBank/DDBJ whole genome shotgun (WGS) entry which is preliminary data.</text>
</comment>
<dbReference type="Proteomes" id="UP000288168">
    <property type="component" value="Unassembled WGS sequence"/>
</dbReference>
<dbReference type="PANTHER" id="PTHR46771:SF5">
    <property type="entry name" value="DETERIN"/>
    <property type="match status" value="1"/>
</dbReference>
<evidence type="ECO:0000313" key="4">
    <source>
        <dbReference type="Proteomes" id="UP000288168"/>
    </source>
</evidence>
<dbReference type="PROSITE" id="PS50143">
    <property type="entry name" value="BIR_REPEAT_2"/>
    <property type="match status" value="1"/>
</dbReference>
<dbReference type="InterPro" id="IPR001370">
    <property type="entry name" value="BIR_rpt"/>
</dbReference>
<evidence type="ECO:0000313" key="3">
    <source>
        <dbReference type="EMBL" id="RSL71971.1"/>
    </source>
</evidence>
<dbReference type="OrthoDB" id="2196114at2759"/>
<dbReference type="GO" id="GO:0046872">
    <property type="term" value="F:metal ion binding"/>
    <property type="evidence" value="ECO:0007669"/>
    <property type="project" value="UniProtKB-KW"/>
</dbReference>
<keyword evidence="4" id="KW-1185">Reference proteome</keyword>
<reference evidence="3 4" key="1">
    <citation type="submission" date="2017-06" db="EMBL/GenBank/DDBJ databases">
        <title>Comparative genomic analysis of Ambrosia Fusariam Clade fungi.</title>
        <authorList>
            <person name="Stajich J.E."/>
            <person name="Carrillo J."/>
            <person name="Kijimoto T."/>
            <person name="Eskalen A."/>
            <person name="O'Donnell K."/>
            <person name="Kasson M."/>
        </authorList>
    </citation>
    <scope>NUCLEOTIDE SEQUENCE [LARGE SCALE GENOMIC DNA]</scope>
    <source>
        <strain evidence="3 4">NRRL62584</strain>
    </source>
</reference>
<protein>
    <submittedName>
        <fullName evidence="3">Uncharacterized protein</fullName>
    </submittedName>
</protein>
<dbReference type="Gene3D" id="1.10.1170.10">
    <property type="entry name" value="Inhibitor Of Apoptosis Protein (2mihbC-IAP-1), Chain A"/>
    <property type="match status" value="1"/>
</dbReference>
<dbReference type="STRING" id="1325734.A0A428R372"/>
<evidence type="ECO:0000256" key="1">
    <source>
        <dbReference type="ARBA" id="ARBA00022723"/>
    </source>
</evidence>
<dbReference type="PANTHER" id="PTHR46771">
    <property type="entry name" value="DETERIN"/>
    <property type="match status" value="1"/>
</dbReference>